<dbReference type="PANTHER" id="PTHR39431">
    <property type="entry name" value="FRPA/C-RELATED PROTEIN"/>
    <property type="match status" value="1"/>
</dbReference>
<proteinExistence type="predicted"/>
<evidence type="ECO:0000313" key="3">
    <source>
        <dbReference type="EMBL" id="OOS06549.1"/>
    </source>
</evidence>
<dbReference type="EMBL" id="MUYB01000007">
    <property type="protein sequence ID" value="OOS06549.1"/>
    <property type="molecule type" value="Genomic_DNA"/>
</dbReference>
<feature type="domain" description="FHA" evidence="2">
    <location>
        <begin position="12"/>
        <end position="70"/>
    </location>
</feature>
<dbReference type="Pfam" id="PF00353">
    <property type="entry name" value="HemolysinCabind"/>
    <property type="match status" value="2"/>
</dbReference>
<dbReference type="PRINTS" id="PR00313">
    <property type="entry name" value="CABNDNGRPT"/>
</dbReference>
<name>A0A1T0B9G4_9PAST</name>
<accession>A0A1T0B9G4</accession>
<gene>
    <name evidence="3" type="ORF">B0188_02135</name>
</gene>
<dbReference type="InterPro" id="IPR001343">
    <property type="entry name" value="Hemolysn_Ca-bd"/>
</dbReference>
<dbReference type="PROSITE" id="PS50006">
    <property type="entry name" value="FHA_DOMAIN"/>
    <property type="match status" value="1"/>
</dbReference>
<dbReference type="Gene3D" id="2.150.10.10">
    <property type="entry name" value="Serralysin-like metalloprotease, C-terminal"/>
    <property type="match status" value="3"/>
</dbReference>
<dbReference type="InterPro" id="IPR018511">
    <property type="entry name" value="Hemolysin-typ_Ca-bd_CS"/>
</dbReference>
<feature type="non-terminal residue" evidence="3">
    <location>
        <position position="893"/>
    </location>
</feature>
<dbReference type="STRING" id="123822.B0188_02135"/>
<reference evidence="3 4" key="1">
    <citation type="submission" date="2017-02" db="EMBL/GenBank/DDBJ databases">
        <title>Draft genome sequence of Haemophilus felis CCUG 31170 type strain.</title>
        <authorList>
            <person name="Engstrom-Jakobsson H."/>
            <person name="Salva-Serra F."/>
            <person name="Thorell K."/>
            <person name="Gonzales-Siles L."/>
            <person name="Karlsson R."/>
            <person name="Boulund F."/>
            <person name="Engstrand L."/>
            <person name="Kristiansson E."/>
            <person name="Moore E."/>
        </authorList>
    </citation>
    <scope>NUCLEOTIDE SEQUENCE [LARGE SCALE GENOMIC DNA]</scope>
    <source>
        <strain evidence="3 4">CCUG 31170</strain>
    </source>
</reference>
<dbReference type="InterPro" id="IPR011049">
    <property type="entry name" value="Serralysin-like_metalloprot_C"/>
</dbReference>
<dbReference type="GO" id="GO:0005509">
    <property type="term" value="F:calcium ion binding"/>
    <property type="evidence" value="ECO:0007669"/>
    <property type="project" value="InterPro"/>
</dbReference>
<evidence type="ECO:0000313" key="4">
    <source>
        <dbReference type="Proteomes" id="UP000190023"/>
    </source>
</evidence>
<evidence type="ECO:0000259" key="2">
    <source>
        <dbReference type="PROSITE" id="PS50006"/>
    </source>
</evidence>
<dbReference type="AlphaFoldDB" id="A0A1T0B9G4"/>
<organism evidence="3 4">
    <name type="scientific">[Haemophilus] felis</name>
    <dbReference type="NCBI Taxonomy" id="123822"/>
    <lineage>
        <taxon>Bacteria</taxon>
        <taxon>Pseudomonadati</taxon>
        <taxon>Pseudomonadota</taxon>
        <taxon>Gammaproteobacteria</taxon>
        <taxon>Pasteurellales</taxon>
        <taxon>Pasteurellaceae</taxon>
    </lineage>
</organism>
<protein>
    <submittedName>
        <fullName evidence="3">Hcalcium-binding protein</fullName>
    </submittedName>
</protein>
<keyword evidence="1" id="KW-0106">Calcium</keyword>
<dbReference type="SUPFAM" id="SSF51120">
    <property type="entry name" value="beta-Roll"/>
    <property type="match status" value="2"/>
</dbReference>
<dbReference type="PROSITE" id="PS00330">
    <property type="entry name" value="HEMOLYSIN_CALCIUM"/>
    <property type="match status" value="2"/>
</dbReference>
<dbReference type="Proteomes" id="UP000190023">
    <property type="component" value="Unassembled WGS sequence"/>
</dbReference>
<sequence length="893" mass="96924">MSNDNMALLAAAAYGKFTDINDIDKTKKALTDEKISESQAKKFTDTYEILLHKPNTASGYSGTFVRNKKTGVIFLSNRGTEFSIKDTRDIVADGELVLTGLARQQVEDAKRFVNDAIRSGIINEPFINVGHSLGKTIGDAIHFTTDLSQGSIGFNGSGLSFWKGSLNVDAASRYISDVPDSKFAGSIKNRILLEKLASEGGNTFNSNKDGVINIVSYGPSLVASALPYNQHGKTIYFNNGTFGNHSIKYFVEPMEDVENIRGNYNLSYEESIKLYNTAREHYEFFLLGRSDKSDRKLHQILDNFIVKNDNISKDKLLTHVRKSFLTENKEYFRMHIPWPDPSSSNITPKFSNYRYWPDPSNSNITPKNRLSLTPSSEISKDKNVDFDYFSVTNRLSLGFNKQALNESTKTADLASVAIVTDDIKVANHNLVPNKSIDIRVYEATNKTSPNANSTRIPRLQGSPHKKAIDPLILDLNGDGARAVSYTEKPVLFDIDNDGGSLEETGWLSNQDGLLVKDLNNNGKIDNISEVFSEYYAGRAGRNGEAGEKPFANGFEALKSLDSNKDNVFDSKDRDFNVVRVWQDKNHNGVTDAGELKTLSSLKITAIDLAYENAGGQLFFGNELLAKGYFTRNGKKHEAAAVNFLANPRGHTITNVSGGKKTVTEAAGVLAKTSSFTAEGNQARALEAKKLGVMNIQAGNGNDTLRGDEQDNWLAGGGGSDTFFGGDGNDVLLIDGDDLPENIHGGKGDDIVQVVGNKGVSLDLGAAEIEIAHGGRGNDVFVSSGNYSVFVRGGDGNDTIIGSIANDALSGENGDDFISGNEGKDLIRGHRGNDRLFGDEGDDVLFGGSDDDMLYGGEGADTLLGEGGDDYLDGGEGEDIAEFSGNFADYKITK</sequence>
<dbReference type="PANTHER" id="PTHR39431:SF1">
    <property type="entry name" value="FRPA_C-RELATED PROTEIN"/>
    <property type="match status" value="1"/>
</dbReference>
<keyword evidence="4" id="KW-1185">Reference proteome</keyword>
<evidence type="ECO:0000256" key="1">
    <source>
        <dbReference type="ARBA" id="ARBA00022837"/>
    </source>
</evidence>
<dbReference type="InterPro" id="IPR000253">
    <property type="entry name" value="FHA_dom"/>
</dbReference>
<comment type="caution">
    <text evidence="3">The sequence shown here is derived from an EMBL/GenBank/DDBJ whole genome shotgun (WGS) entry which is preliminary data.</text>
</comment>